<gene>
    <name evidence="1" type="ORF">LARSCL_LOCUS9920</name>
</gene>
<keyword evidence="2" id="KW-1185">Reference proteome</keyword>
<evidence type="ECO:0008006" key="3">
    <source>
        <dbReference type="Google" id="ProtNLM"/>
    </source>
</evidence>
<dbReference type="PANTHER" id="PTHR11439:SF511">
    <property type="match status" value="1"/>
</dbReference>
<evidence type="ECO:0000313" key="1">
    <source>
        <dbReference type="EMBL" id="CAL1278660.1"/>
    </source>
</evidence>
<name>A0AAV2A3P9_9ARAC</name>
<protein>
    <recommendedName>
        <fullName evidence="3">Retrovirus-related Pol polyprotein from transposon TNT 1-94</fullName>
    </recommendedName>
</protein>
<feature type="non-terminal residue" evidence="1">
    <location>
        <position position="1"/>
    </location>
</feature>
<dbReference type="EMBL" id="CAXIEN010000115">
    <property type="protein sequence ID" value="CAL1278660.1"/>
    <property type="molecule type" value="Genomic_DNA"/>
</dbReference>
<dbReference type="Proteomes" id="UP001497382">
    <property type="component" value="Unassembled WGS sequence"/>
</dbReference>
<comment type="caution">
    <text evidence="1">The sequence shown here is derived from an EMBL/GenBank/DDBJ whole genome shotgun (WGS) entry which is preliminary data.</text>
</comment>
<accession>A0AAV2A3P9</accession>
<dbReference type="AlphaFoldDB" id="A0AAV2A3P9"/>
<organism evidence="1 2">
    <name type="scientific">Larinioides sclopetarius</name>
    <dbReference type="NCBI Taxonomy" id="280406"/>
    <lineage>
        <taxon>Eukaryota</taxon>
        <taxon>Metazoa</taxon>
        <taxon>Ecdysozoa</taxon>
        <taxon>Arthropoda</taxon>
        <taxon>Chelicerata</taxon>
        <taxon>Arachnida</taxon>
        <taxon>Araneae</taxon>
        <taxon>Araneomorphae</taxon>
        <taxon>Entelegynae</taxon>
        <taxon>Araneoidea</taxon>
        <taxon>Araneidae</taxon>
        <taxon>Larinioides</taxon>
    </lineage>
</organism>
<reference evidence="1 2" key="1">
    <citation type="submission" date="2024-04" db="EMBL/GenBank/DDBJ databases">
        <authorList>
            <person name="Rising A."/>
            <person name="Reimegard J."/>
            <person name="Sonavane S."/>
            <person name="Akerstrom W."/>
            <person name="Nylinder S."/>
            <person name="Hedman E."/>
            <person name="Kallberg Y."/>
        </authorList>
    </citation>
    <scope>NUCLEOTIDE SEQUENCE [LARGE SCALE GENOMIC DNA]</scope>
</reference>
<evidence type="ECO:0000313" key="2">
    <source>
        <dbReference type="Proteomes" id="UP001497382"/>
    </source>
</evidence>
<dbReference type="CDD" id="cd09272">
    <property type="entry name" value="RNase_HI_RT_Ty1"/>
    <property type="match status" value="1"/>
</dbReference>
<sequence>TPKIETWNIDSLFEPTHDINEIDPKTKVPHFEISPEPAANDNKSVPFETLTPLDAINLGAGESETPVERNIDSYNLNECKSVKTPIVKGEDKSFPPTNELIDTTMYQELIGELLYLANRARPDISFVTSYLSQFNHNPEKRHYTLAKRVLRYLMGTKDKKLLYDNIGFLNASSDASWGNAENGKSFSGSVILLGNSLISWKCRKQKSVSLSTCEAELFAISETCKDIIWTVNLLSELKCQQFINNTVILNSDSQAAIQ</sequence>
<dbReference type="PANTHER" id="PTHR11439">
    <property type="entry name" value="GAG-POL-RELATED RETROTRANSPOSON"/>
    <property type="match status" value="1"/>
</dbReference>
<proteinExistence type="predicted"/>